<organism evidence="9 10">
    <name type="scientific">Cynoglossus semilaevis</name>
    <name type="common">Tongue sole</name>
    <dbReference type="NCBI Taxonomy" id="244447"/>
    <lineage>
        <taxon>Eukaryota</taxon>
        <taxon>Metazoa</taxon>
        <taxon>Chordata</taxon>
        <taxon>Craniata</taxon>
        <taxon>Vertebrata</taxon>
        <taxon>Euteleostomi</taxon>
        <taxon>Actinopterygii</taxon>
        <taxon>Neopterygii</taxon>
        <taxon>Teleostei</taxon>
        <taxon>Neoteleostei</taxon>
        <taxon>Acanthomorphata</taxon>
        <taxon>Carangaria</taxon>
        <taxon>Pleuronectiformes</taxon>
        <taxon>Pleuronectoidei</taxon>
        <taxon>Cynoglossidae</taxon>
        <taxon>Cynoglossinae</taxon>
        <taxon>Cynoglossus</taxon>
    </lineage>
</organism>
<reference evidence="9 10" key="1">
    <citation type="journal article" date="2014" name="Nat. Genet.">
        <title>Whole-genome sequence of a flatfish provides insights into ZW sex chromosome evolution and adaptation to a benthic lifestyle.</title>
        <authorList>
            <person name="Chen S."/>
            <person name="Zhang G."/>
            <person name="Shao C."/>
            <person name="Huang Q."/>
            <person name="Liu G."/>
            <person name="Zhang P."/>
            <person name="Song W."/>
            <person name="An N."/>
            <person name="Chalopin D."/>
            <person name="Volff J.N."/>
            <person name="Hong Y."/>
            <person name="Li Q."/>
            <person name="Sha Z."/>
            <person name="Zhou H."/>
            <person name="Xie M."/>
            <person name="Yu Q."/>
            <person name="Liu Y."/>
            <person name="Xiang H."/>
            <person name="Wang N."/>
            <person name="Wu K."/>
            <person name="Yang C."/>
            <person name="Zhou Q."/>
            <person name="Liao X."/>
            <person name="Yang L."/>
            <person name="Hu Q."/>
            <person name="Zhang J."/>
            <person name="Meng L."/>
            <person name="Jin L."/>
            <person name="Tian Y."/>
            <person name="Lian J."/>
            <person name="Yang J."/>
            <person name="Miao G."/>
            <person name="Liu S."/>
            <person name="Liang Z."/>
            <person name="Yan F."/>
            <person name="Li Y."/>
            <person name="Sun B."/>
            <person name="Zhang H."/>
            <person name="Zhang J."/>
            <person name="Zhu Y."/>
            <person name="Du M."/>
            <person name="Zhao Y."/>
            <person name="Schartl M."/>
            <person name="Tang Q."/>
            <person name="Wang J."/>
        </authorList>
    </citation>
    <scope>NUCLEOTIDE SEQUENCE</scope>
</reference>
<protein>
    <submittedName>
        <fullName evidence="9">Trafficking kinesin protein 1</fullName>
    </submittedName>
</protein>
<dbReference type="PANTHER" id="PTHR15751">
    <property type="entry name" value="TRAFFICKING KINESIN-BINDING PROTEIN"/>
    <property type="match status" value="1"/>
</dbReference>
<feature type="domain" description="HAP1 N-terminal" evidence="8">
    <location>
        <begin position="1"/>
        <end position="249"/>
    </location>
</feature>
<dbReference type="GO" id="GO:0030425">
    <property type="term" value="C:dendrite"/>
    <property type="evidence" value="ECO:0007669"/>
    <property type="project" value="TreeGrafter"/>
</dbReference>
<dbReference type="GO" id="GO:0005739">
    <property type="term" value="C:mitochondrion"/>
    <property type="evidence" value="ECO:0007669"/>
    <property type="project" value="UniProtKB-SubCell"/>
</dbReference>
<evidence type="ECO:0000259" key="7">
    <source>
        <dbReference type="SMART" id="SM01423"/>
    </source>
</evidence>
<dbReference type="GO" id="GO:0022008">
    <property type="term" value="P:neurogenesis"/>
    <property type="evidence" value="ECO:0007669"/>
    <property type="project" value="TreeGrafter"/>
</dbReference>
<dbReference type="GO" id="GO:0047496">
    <property type="term" value="P:vesicle transport along microtubule"/>
    <property type="evidence" value="ECO:0007669"/>
    <property type="project" value="TreeGrafter"/>
</dbReference>
<dbReference type="GO" id="GO:0008333">
    <property type="term" value="P:endosome to lysosome transport"/>
    <property type="evidence" value="ECO:0007669"/>
    <property type="project" value="TreeGrafter"/>
</dbReference>
<feature type="region of interest" description="Disordered" evidence="6">
    <location>
        <begin position="426"/>
        <end position="447"/>
    </location>
</feature>
<evidence type="ECO:0000256" key="6">
    <source>
        <dbReference type="SAM" id="MobiDB-lite"/>
    </source>
</evidence>
<dbReference type="InterPro" id="IPR022154">
    <property type="entry name" value="TRAK1/2_C"/>
</dbReference>
<dbReference type="Pfam" id="PF12448">
    <property type="entry name" value="Milton"/>
    <property type="match status" value="1"/>
</dbReference>
<feature type="region of interest" description="Disordered" evidence="6">
    <location>
        <begin position="552"/>
        <end position="577"/>
    </location>
</feature>
<dbReference type="SMART" id="SM01423">
    <property type="entry name" value="Milton"/>
    <property type="match status" value="1"/>
</dbReference>
<keyword evidence="10" id="KW-1185">Reference proteome</keyword>
<dbReference type="GO" id="GO:1904115">
    <property type="term" value="C:axon cytoplasm"/>
    <property type="evidence" value="ECO:0007669"/>
    <property type="project" value="GOC"/>
</dbReference>
<feature type="compositionally biased region" description="Polar residues" evidence="6">
    <location>
        <begin position="324"/>
        <end position="368"/>
    </location>
</feature>
<dbReference type="GO" id="GO:0048311">
    <property type="term" value="P:mitochondrion distribution"/>
    <property type="evidence" value="ECO:0007669"/>
    <property type="project" value="TreeGrafter"/>
</dbReference>
<dbReference type="Pfam" id="PF04849">
    <property type="entry name" value="HAP1_N"/>
    <property type="match status" value="1"/>
</dbReference>
<dbReference type="Proteomes" id="UP000265120">
    <property type="component" value="Chromosome 13"/>
</dbReference>
<dbReference type="InterPro" id="IPR051946">
    <property type="entry name" value="Intracell_Traff-Reg"/>
</dbReference>
<sequence>MTKTYSDIDAVTRLLEEKERDLELAARIGQSLLKKNKTLSERNELLEEQVEHIREEVSQLRHDLTMKDELLQIYTSAAEESEGESTASTPVRLSETTVSTPTFFPLDSLQKKLKDLEEENKSLRSEASHLETETISYEEKEQQLVNDCVKELRDANLQISSLAEELARKTEDATRQQEEITHLLSQIVDLQKKAKLYAVENEELTQHLGAAKDAQRQLTAELQELQDKYAECMEMLHEAQEELKNLRNKTLPLSTPRRFHSLGLFPMDSLAAEIEGTMRKELQMDDPDVEEQRLHPKRVFQTVKNVNLMRQNRSSLAPSPLNIPGSNQTSCLTSARSSRVGTPRPSSINGSETGCGNFLDNKSSCTSRSPDDGSEDSNRRPPGTPGTPGSRDLEAALRRLSLRRDNYLSEKRFLDEERERKLAYLAKEEEKEGGEGSGGPGTPTESLLSLCTHPSLGSIWSGYSYAARSYLPEKLQIVKPLEGSATLHAWQQLAQPHMGALLDHRPGVLTKGFRTLPHDQREEETWHLDQPEEDEVLCDSFHGLLEDSAAPFDVTSSTSSPSVCRMRNGDADESDLSETMHREACVVKTGIQRKDGLVGDTPLSLSSPAMCSSPIPSSSEKTNGHMGHKELQPTTVEHMPGEGASYLWSKHCIHPPL</sequence>
<proteinExistence type="inferred from homology"/>
<dbReference type="InterPro" id="IPR006933">
    <property type="entry name" value="HAP1_N"/>
</dbReference>
<feature type="domain" description="Trafficking kinesin-binding protein C-terminal" evidence="7">
    <location>
        <begin position="311"/>
        <end position="484"/>
    </location>
</feature>
<dbReference type="SMART" id="SM01424">
    <property type="entry name" value="HAP1_N"/>
    <property type="match status" value="1"/>
</dbReference>
<evidence type="ECO:0000256" key="4">
    <source>
        <dbReference type="ARBA" id="ARBA00023128"/>
    </source>
</evidence>
<dbReference type="STRING" id="244447.ENSCSEP00000005811"/>
<accession>A0A3P8UYF5</accession>
<reference evidence="9" key="2">
    <citation type="submission" date="2025-08" db="UniProtKB">
        <authorList>
            <consortium name="Ensembl"/>
        </authorList>
    </citation>
    <scope>IDENTIFICATION</scope>
</reference>
<feature type="coiled-coil region" evidence="5">
    <location>
        <begin position="106"/>
        <end position="249"/>
    </location>
</feature>
<reference evidence="9" key="3">
    <citation type="submission" date="2025-09" db="UniProtKB">
        <authorList>
            <consortium name="Ensembl"/>
        </authorList>
    </citation>
    <scope>IDENTIFICATION</scope>
</reference>
<evidence type="ECO:0000256" key="2">
    <source>
        <dbReference type="ARBA" id="ARBA00007007"/>
    </source>
</evidence>
<evidence type="ECO:0000256" key="5">
    <source>
        <dbReference type="SAM" id="Coils"/>
    </source>
</evidence>
<comment type="similarity">
    <text evidence="2">Belongs to the milton family.</text>
</comment>
<dbReference type="Gene3D" id="1.10.287.1490">
    <property type="match status" value="1"/>
</dbReference>
<dbReference type="GO" id="GO:0031410">
    <property type="term" value="C:cytoplasmic vesicle"/>
    <property type="evidence" value="ECO:0007669"/>
    <property type="project" value="TreeGrafter"/>
</dbReference>
<dbReference type="GeneTree" id="ENSGT00940000155697"/>
<dbReference type="GO" id="GO:0017022">
    <property type="term" value="F:myosin binding"/>
    <property type="evidence" value="ECO:0007669"/>
    <property type="project" value="TreeGrafter"/>
</dbReference>
<evidence type="ECO:0000313" key="9">
    <source>
        <dbReference type="Ensembl" id="ENSCSEP00000005811.1"/>
    </source>
</evidence>
<dbReference type="InParanoid" id="A0A3P8UYF5"/>
<evidence type="ECO:0000256" key="3">
    <source>
        <dbReference type="ARBA" id="ARBA00023054"/>
    </source>
</evidence>
<evidence type="ECO:0000256" key="1">
    <source>
        <dbReference type="ARBA" id="ARBA00004173"/>
    </source>
</evidence>
<comment type="subcellular location">
    <subcellularLocation>
        <location evidence="1">Mitochondrion</location>
    </subcellularLocation>
</comment>
<dbReference type="OMA" id="PFDCRTP"/>
<keyword evidence="3 5" id="KW-0175">Coiled coil</keyword>
<keyword evidence="4" id="KW-0496">Mitochondrion</keyword>
<name>A0A3P8UYF5_CYNSE</name>
<feature type="region of interest" description="Disordered" evidence="6">
    <location>
        <begin position="603"/>
        <end position="628"/>
    </location>
</feature>
<feature type="compositionally biased region" description="Polar residues" evidence="6">
    <location>
        <begin position="603"/>
        <end position="621"/>
    </location>
</feature>
<dbReference type="GO" id="GO:0098957">
    <property type="term" value="P:anterograde axonal transport of mitochondrion"/>
    <property type="evidence" value="ECO:0007669"/>
    <property type="project" value="TreeGrafter"/>
</dbReference>
<dbReference type="AlphaFoldDB" id="A0A3P8UYF5"/>
<dbReference type="GO" id="GO:0050811">
    <property type="term" value="F:GABA receptor binding"/>
    <property type="evidence" value="ECO:0007669"/>
    <property type="project" value="TreeGrafter"/>
</dbReference>
<dbReference type="PANTHER" id="PTHR15751:SF11">
    <property type="entry name" value="TRAFFICKING KINESIN-BINDING PROTEIN 1"/>
    <property type="match status" value="1"/>
</dbReference>
<dbReference type="Ensembl" id="ENSCSET00000005873.1">
    <property type="protein sequence ID" value="ENSCSEP00000005811.1"/>
    <property type="gene ID" value="ENSCSEG00000003758.1"/>
</dbReference>
<feature type="coiled-coil region" evidence="5">
    <location>
        <begin position="8"/>
        <end position="63"/>
    </location>
</feature>
<dbReference type="GO" id="GO:0006605">
    <property type="term" value="P:protein targeting"/>
    <property type="evidence" value="ECO:0007669"/>
    <property type="project" value="TreeGrafter"/>
</dbReference>
<feature type="region of interest" description="Disordered" evidence="6">
    <location>
        <begin position="314"/>
        <end position="393"/>
    </location>
</feature>
<evidence type="ECO:0000259" key="8">
    <source>
        <dbReference type="SMART" id="SM01424"/>
    </source>
</evidence>
<evidence type="ECO:0000313" key="10">
    <source>
        <dbReference type="Proteomes" id="UP000265120"/>
    </source>
</evidence>